<sequence>MAALLLYIHVNALTADRSQTPGPLEPLILNDNGRKHYRPNLSDTAAFRPHIRIDEQAKARRGREASPTGRKHFSPEPTGDGRAASARPGLRQIPELSRRSGFDMPDPDLSLQRKRVVVADAATGAFAKDHVSGELTLERTFGVKHKLAEMRGVRNAIAQACPGDKLYHHVDYSPGFYREGGHVVGSTFVRDAARVGGSGGRRTFVCDAARVSAGGGGGSGRRTSVRDATRHASAGGGRPALDAGAGSEGTLGYALSFRQGACVPYAQRLLSAAHSGDIAAVRDLGAY</sequence>
<protein>
    <submittedName>
        <fullName evidence="2">Uncharacterized protein</fullName>
    </submittedName>
</protein>
<gene>
    <name evidence="2" type="ORF">JKP88DRAFT_277930</name>
</gene>
<evidence type="ECO:0000256" key="1">
    <source>
        <dbReference type="SAM" id="MobiDB-lite"/>
    </source>
</evidence>
<accession>A0A835YX95</accession>
<proteinExistence type="predicted"/>
<evidence type="ECO:0000313" key="2">
    <source>
        <dbReference type="EMBL" id="KAG5182564.1"/>
    </source>
</evidence>
<reference evidence="2" key="1">
    <citation type="submission" date="2021-02" db="EMBL/GenBank/DDBJ databases">
        <title>First Annotated Genome of the Yellow-green Alga Tribonema minus.</title>
        <authorList>
            <person name="Mahan K.M."/>
        </authorList>
    </citation>
    <scope>NUCLEOTIDE SEQUENCE</scope>
    <source>
        <strain evidence="2">UTEX B ZZ1240</strain>
    </source>
</reference>
<dbReference type="Proteomes" id="UP000664859">
    <property type="component" value="Unassembled WGS sequence"/>
</dbReference>
<dbReference type="AlphaFoldDB" id="A0A835YX95"/>
<evidence type="ECO:0000313" key="3">
    <source>
        <dbReference type="Proteomes" id="UP000664859"/>
    </source>
</evidence>
<organism evidence="2 3">
    <name type="scientific">Tribonema minus</name>
    <dbReference type="NCBI Taxonomy" id="303371"/>
    <lineage>
        <taxon>Eukaryota</taxon>
        <taxon>Sar</taxon>
        <taxon>Stramenopiles</taxon>
        <taxon>Ochrophyta</taxon>
        <taxon>PX clade</taxon>
        <taxon>Xanthophyceae</taxon>
        <taxon>Tribonematales</taxon>
        <taxon>Tribonemataceae</taxon>
        <taxon>Tribonema</taxon>
    </lineage>
</organism>
<name>A0A835YX95_9STRA</name>
<feature type="region of interest" description="Disordered" evidence="1">
    <location>
        <begin position="56"/>
        <end position="107"/>
    </location>
</feature>
<comment type="caution">
    <text evidence="2">The sequence shown here is derived from an EMBL/GenBank/DDBJ whole genome shotgun (WGS) entry which is preliminary data.</text>
</comment>
<dbReference type="EMBL" id="JAFCMP010000235">
    <property type="protein sequence ID" value="KAG5182564.1"/>
    <property type="molecule type" value="Genomic_DNA"/>
</dbReference>
<keyword evidence="3" id="KW-1185">Reference proteome</keyword>
<feature type="region of interest" description="Disordered" evidence="1">
    <location>
        <begin position="213"/>
        <end position="243"/>
    </location>
</feature>